<proteinExistence type="predicted"/>
<organism evidence="1 2">
    <name type="scientific">Nocardia tengchongensis</name>
    <dbReference type="NCBI Taxonomy" id="2055889"/>
    <lineage>
        <taxon>Bacteria</taxon>
        <taxon>Bacillati</taxon>
        <taxon>Actinomycetota</taxon>
        <taxon>Actinomycetes</taxon>
        <taxon>Mycobacteriales</taxon>
        <taxon>Nocardiaceae</taxon>
        <taxon>Nocardia</taxon>
    </lineage>
</organism>
<protein>
    <recommendedName>
        <fullName evidence="3">Phage tail protein</fullName>
    </recommendedName>
</protein>
<gene>
    <name evidence="1" type="ORF">KHQ06_10690</name>
</gene>
<sequence>MDYIVVTVAQASGLDEADDRASLPVAYFEVNTELWKLWDAPTGVRVAGEIGASWTFPNVVVGVVAAARSVELWLINPAEQMRLADIERWAIVEFTTSVEWTDTVAAVAVLAQIDPGGWTRTDVDRVFHAVGWGREEENDESGTAKGGSGTASLHAFRASDYQRRYGYGEFEGMWLTADLPEEVLDLAYSDLLAECVRILGTPSYVGGPKAFATWRRDTTTLTLSRSALLGVEVDLYPTEAKENEEYSNAKWDECWEPSDLWRIRPDRTSSRADLDGMWFPSDRKVTDWESFDRNVQRLFTSLAADMPVLHPHATSIIWVIVSADEQILAAQGWFEATRSRVETKNGDELEFRDFPPGPAAAEEIVKLTQAAVRTVAETPDGLRYYAFAPSTPQALMDFRLGLADSVNR</sequence>
<dbReference type="InterPro" id="IPR046268">
    <property type="entry name" value="DUF6301"/>
</dbReference>
<keyword evidence="2" id="KW-1185">Reference proteome</keyword>
<evidence type="ECO:0000313" key="2">
    <source>
        <dbReference type="Proteomes" id="UP000683310"/>
    </source>
</evidence>
<evidence type="ECO:0000313" key="1">
    <source>
        <dbReference type="EMBL" id="QVI23313.1"/>
    </source>
</evidence>
<dbReference type="Pfam" id="PF19818">
    <property type="entry name" value="DUF6301"/>
    <property type="match status" value="1"/>
</dbReference>
<evidence type="ECO:0008006" key="3">
    <source>
        <dbReference type="Google" id="ProtNLM"/>
    </source>
</evidence>
<name>A0ABX8CTS4_9NOCA</name>
<accession>A0ABX8CTS4</accession>
<dbReference type="EMBL" id="CP074371">
    <property type="protein sequence ID" value="QVI23313.1"/>
    <property type="molecule type" value="Genomic_DNA"/>
</dbReference>
<dbReference type="Proteomes" id="UP000683310">
    <property type="component" value="Chromosome"/>
</dbReference>
<reference evidence="1 2" key="1">
    <citation type="submission" date="2021-04" db="EMBL/GenBank/DDBJ databases">
        <title>Nocardia tengchongensis.</title>
        <authorList>
            <person name="Zhuang k."/>
            <person name="Ran Y."/>
            <person name="Li W."/>
        </authorList>
    </citation>
    <scope>NUCLEOTIDE SEQUENCE [LARGE SCALE GENOMIC DNA]</scope>
    <source>
        <strain evidence="1 2">CFH S0057</strain>
    </source>
</reference>